<organism evidence="2 3">
    <name type="scientific">Winkia neuii subsp. anitrata</name>
    <dbReference type="NCBI Taxonomy" id="29318"/>
    <lineage>
        <taxon>Bacteria</taxon>
        <taxon>Bacillati</taxon>
        <taxon>Actinomycetota</taxon>
        <taxon>Actinomycetes</taxon>
        <taxon>Actinomycetales</taxon>
        <taxon>Actinomycetaceae</taxon>
        <taxon>Winkia</taxon>
    </lineage>
</organism>
<sequence length="72" mass="7888">MAKFLFYAGIVIAVIAFVISLWELFGTLPYKLQNATIPLVILALAMVKGAEMLRKKNSQDDGDTQTGEAADR</sequence>
<gene>
    <name evidence="2" type="ORF">PIG85_02925</name>
</gene>
<dbReference type="Proteomes" id="UP001211044">
    <property type="component" value="Chromosome"/>
</dbReference>
<reference evidence="2" key="1">
    <citation type="submission" date="2023-01" db="EMBL/GenBank/DDBJ databases">
        <title>Comparative Genomic Analysis of the Clinically-Derived Winkia Strain NY0527 Provides Evidence into the Taxonomic Reassignment of Winkia neuii and Characterizes Their Virulence Traits.</title>
        <authorList>
            <person name="Cai X."/>
            <person name="Peng Y."/>
            <person name="Li M."/>
            <person name="Qiu Y."/>
            <person name="Wang Y."/>
            <person name="Xu L."/>
            <person name="Hou Q."/>
        </authorList>
    </citation>
    <scope>NUCLEOTIDE SEQUENCE</scope>
    <source>
        <strain evidence="2">NY0527</strain>
    </source>
</reference>
<dbReference type="KEGG" id="wne:PIG85_02925"/>
<name>A0AB38XQJ3_9ACTO</name>
<dbReference type="AlphaFoldDB" id="A0AB38XQJ3"/>
<keyword evidence="1" id="KW-0472">Membrane</keyword>
<accession>A0AB38XQJ3</accession>
<keyword evidence="1" id="KW-1133">Transmembrane helix</keyword>
<keyword evidence="1" id="KW-0812">Transmembrane</keyword>
<dbReference type="EMBL" id="CP116394">
    <property type="protein sequence ID" value="WCE46615.1"/>
    <property type="molecule type" value="Genomic_DNA"/>
</dbReference>
<protein>
    <submittedName>
        <fullName evidence="2">Uncharacterized protein</fullName>
    </submittedName>
</protein>
<evidence type="ECO:0000313" key="2">
    <source>
        <dbReference type="EMBL" id="WCE46615.1"/>
    </source>
</evidence>
<dbReference type="RefSeq" id="WP_004805739.1">
    <property type="nucleotide sequence ID" value="NZ_CP116394.1"/>
</dbReference>
<proteinExistence type="predicted"/>
<feature type="transmembrane region" description="Helical" evidence="1">
    <location>
        <begin position="5"/>
        <end position="22"/>
    </location>
</feature>
<evidence type="ECO:0000256" key="1">
    <source>
        <dbReference type="SAM" id="Phobius"/>
    </source>
</evidence>
<evidence type="ECO:0000313" key="3">
    <source>
        <dbReference type="Proteomes" id="UP001211044"/>
    </source>
</evidence>